<sequence length="1538" mass="153808">MSTSHPNSGPPTTCPSCGGSASTPCDACAEARLTRVAAEMESVKARIQHLDQERGSLQHRYAELLAEYQQRHKWLHEQRLAAAQAPGPPAQGAPPDVPPRSAAPAPAGDAEPGSAPRQPAREARPSAARRLREISTRSVQNLLLTLGGLLLAIAFVVFTVVSWGDLGLAGRAGVLGVLTALVGYVPRPLLRYDMRATAETVASLAALLLCLDAFALWTVGGTSAVPNPGFAAGALVAIAAVLAIYPAVLTYGLSAMPSAPRVGALLLAQPAPALAALALAPSLPPEFTTAPALLLTSAGNALLVAKVRAGYPRALPRFLGAAAWALGVVVGMLAFGTQLASASAPVPGWWTAAVLVLAGGVMLLDSRIRVSPAGQQAAAGAATAAWIAAAPATAAVLGAAQWIPPVWALSTLAAAVVLRLPAARTPGPTYTSAVSLGLVGWFGLPALSSLGDQLRWIAAPWEGPLGAPTAFAPDPAATVTLLATAAGATALAAARAMRIPGRRPDIIGPPALATGVLAAVLGAQWLPHPTTVAALVAATAALVAVATAVAAGPTGRNAREQTTPEWRARLCWTALALAGAPGALAISGALVTPAATVLTLAALLLTTSAAAWVPSMPGPLCRVVTGAAVLTATGLAVAACAALSAGWGVLMLAALAVAGLAVALAGWLVVAGNRDDQARTLVLAALAPMLTSWGMALPGGTHLLALGIALSSLIAALALSALLLLRQAQGVPPHIHREAARWPNAADVGLGQNQPKGAGMEQAGRLLGAVALTTGTAALLLVTDVLVRVVLAPLPLVRTPWSADASAAAPDLMAGAGSPLALLSYGVGVLALALLTAAARGRGAAAAVALAGGGLAVPLILALLAVPYSVVLTVLAGVALALLVVAGRFPGAPGYAAAGTGTVLFLLATAWSLAAPGRTVATLFALALGTGVAAAAASSPARRAPPLVSGGLAFLATATMGATVLAGYAALPHAGAATDPRWLPFLGLAAAGCASALCWLPWLTRRPEQRTGVGMAGTALVVGSLATALGTLGTLELVGLVTAVSALVLATLALVEDRRGAATVLALLTLVGAAASVLTRWVAVMVAPYGWLAAPWTGQDRPWVATGMLSPFGVSGTADPLLLPVLAFGAAATLLLAWNRSASREAARGRLAYAAAALAVPVLAPAAAAWDVNFGVALCWLLLVSASLLAGAAWARSGPLAVLCGGLALWPAVMALTWALATPATTIGTLLAVGLVAGSYPTLGRSVAVITGSTVAATLATGAFSVTLLLALGQPAAVAALALIAVIAGGAASVGAVRLARPVTLAIECSLAALAVVAVGLTLSDPERLHLTSVALAALGVAAVASAPRRDRGWLGPVGAVLLLAALWVLLGWLRVTDPEPYLAVPALAALALGWNWRRQHRAANTGEAPSPGTRAGPPRSWLAYGPGLALAMLPTLAMVLFADGGGPLRPALLAVTALAAILLGGWRRLQAPLFVGAAVLLVVGIHGSGGYLADLVLRIDRWVPVAVIGLVLLVIGARFERTLRDVRRLGRAIREMD</sequence>
<feature type="region of interest" description="Disordered" evidence="2">
    <location>
        <begin position="83"/>
        <end position="128"/>
    </location>
</feature>
<feature type="transmembrane region" description="Helical" evidence="3">
    <location>
        <begin position="1151"/>
        <end position="1168"/>
    </location>
</feature>
<evidence type="ECO:0000256" key="1">
    <source>
        <dbReference type="SAM" id="Coils"/>
    </source>
</evidence>
<feature type="transmembrane region" description="Helical" evidence="3">
    <location>
        <begin position="168"/>
        <end position="185"/>
    </location>
</feature>
<feature type="transmembrane region" description="Helical" evidence="3">
    <location>
        <begin position="406"/>
        <end position="422"/>
    </location>
</feature>
<feature type="compositionally biased region" description="Basic and acidic residues" evidence="2">
    <location>
        <begin position="119"/>
        <end position="128"/>
    </location>
</feature>
<keyword evidence="5" id="KW-1185">Reference proteome</keyword>
<evidence type="ECO:0000256" key="3">
    <source>
        <dbReference type="SAM" id="Phobius"/>
    </source>
</evidence>
<feature type="transmembrane region" description="Helical" evidence="3">
    <location>
        <begin position="532"/>
        <end position="550"/>
    </location>
</feature>
<evidence type="ECO:0000313" key="4">
    <source>
        <dbReference type="EMBL" id="MBB4933054.1"/>
    </source>
</evidence>
<gene>
    <name evidence="4" type="ORF">F4561_003874</name>
</gene>
<keyword evidence="1" id="KW-0175">Coiled coil</keyword>
<feature type="transmembrane region" description="Helical" evidence="3">
    <location>
        <begin position="506"/>
        <end position="526"/>
    </location>
</feature>
<feature type="transmembrane region" description="Helical" evidence="3">
    <location>
        <begin position="1121"/>
        <end position="1139"/>
    </location>
</feature>
<feature type="transmembrane region" description="Helical" evidence="3">
    <location>
        <begin position="595"/>
        <end position="613"/>
    </location>
</feature>
<evidence type="ECO:0000313" key="5">
    <source>
        <dbReference type="Proteomes" id="UP000523007"/>
    </source>
</evidence>
<feature type="transmembrane region" description="Helical" evidence="3">
    <location>
        <begin position="1500"/>
        <end position="1520"/>
    </location>
</feature>
<feature type="transmembrane region" description="Helical" evidence="3">
    <location>
        <begin position="1276"/>
        <end position="1296"/>
    </location>
</feature>
<protein>
    <submittedName>
        <fullName evidence="4">Uncharacterized protein</fullName>
    </submittedName>
</protein>
<accession>A0A7W7RJD1</accession>
<feature type="transmembrane region" description="Helical" evidence="3">
    <location>
        <begin position="1303"/>
        <end position="1323"/>
    </location>
</feature>
<feature type="transmembrane region" description="Helical" evidence="3">
    <location>
        <begin position="1174"/>
        <end position="1193"/>
    </location>
</feature>
<feature type="transmembrane region" description="Helical" evidence="3">
    <location>
        <begin position="429"/>
        <end position="447"/>
    </location>
</feature>
<feature type="transmembrane region" description="Helical" evidence="3">
    <location>
        <begin position="197"/>
        <end position="217"/>
    </location>
</feature>
<feature type="transmembrane region" description="Helical" evidence="3">
    <location>
        <begin position="766"/>
        <end position="792"/>
    </location>
</feature>
<dbReference type="Proteomes" id="UP000523007">
    <property type="component" value="Unassembled WGS sequence"/>
</dbReference>
<comment type="caution">
    <text evidence="4">The sequence shown here is derived from an EMBL/GenBank/DDBJ whole genome shotgun (WGS) entry which is preliminary data.</text>
</comment>
<feature type="transmembrane region" description="Helical" evidence="3">
    <location>
        <begin position="1354"/>
        <end position="1375"/>
    </location>
</feature>
<dbReference type="EMBL" id="JACHJT010000001">
    <property type="protein sequence ID" value="MBB4933054.1"/>
    <property type="molecule type" value="Genomic_DNA"/>
</dbReference>
<feature type="transmembrane region" description="Helical" evidence="3">
    <location>
        <begin position="1227"/>
        <end position="1243"/>
    </location>
</feature>
<proteinExistence type="predicted"/>
<feature type="transmembrane region" description="Helical" evidence="3">
    <location>
        <begin position="650"/>
        <end position="671"/>
    </location>
</feature>
<feature type="transmembrane region" description="Helical" evidence="3">
    <location>
        <begin position="894"/>
        <end position="914"/>
    </location>
</feature>
<feature type="transmembrane region" description="Helical" evidence="3">
    <location>
        <begin position="1200"/>
        <end position="1221"/>
    </location>
</feature>
<dbReference type="RefSeq" id="WP_184580731.1">
    <property type="nucleotide sequence ID" value="NZ_JACHJT010000001.1"/>
</dbReference>
<reference evidence="4 5" key="1">
    <citation type="submission" date="2020-08" db="EMBL/GenBank/DDBJ databases">
        <title>Sequencing the genomes of 1000 actinobacteria strains.</title>
        <authorList>
            <person name="Klenk H.-P."/>
        </authorList>
    </citation>
    <scope>NUCLEOTIDE SEQUENCE [LARGE SCALE GENOMIC DNA]</scope>
    <source>
        <strain evidence="4 5">DSM 102030</strain>
    </source>
</reference>
<feature type="transmembrane region" description="Helical" evidence="3">
    <location>
        <begin position="812"/>
        <end position="837"/>
    </location>
</feature>
<feature type="compositionally biased region" description="Low complexity" evidence="2">
    <location>
        <begin position="99"/>
        <end position="118"/>
    </location>
</feature>
<feature type="transmembrane region" description="Helical" evidence="3">
    <location>
        <begin position="844"/>
        <end position="864"/>
    </location>
</feature>
<feature type="transmembrane region" description="Helical" evidence="3">
    <location>
        <begin position="476"/>
        <end position="494"/>
    </location>
</feature>
<feature type="transmembrane region" description="Helical" evidence="3">
    <location>
        <begin position="1449"/>
        <end position="1467"/>
    </location>
</feature>
<dbReference type="NCBIfam" id="NF047321">
    <property type="entry name" value="SCO7613_CTERM"/>
    <property type="match status" value="1"/>
</dbReference>
<feature type="region of interest" description="Disordered" evidence="2">
    <location>
        <begin position="1"/>
        <end position="25"/>
    </location>
</feature>
<keyword evidence="3" id="KW-1133">Transmembrane helix</keyword>
<feature type="transmembrane region" description="Helical" evidence="3">
    <location>
        <begin position="1037"/>
        <end position="1055"/>
    </location>
</feature>
<feature type="transmembrane region" description="Helical" evidence="3">
    <location>
        <begin position="950"/>
        <end position="970"/>
    </location>
</feature>
<feature type="transmembrane region" description="Helical" evidence="3">
    <location>
        <begin position="920"/>
        <end position="938"/>
    </location>
</feature>
<feature type="transmembrane region" description="Helical" evidence="3">
    <location>
        <begin position="982"/>
        <end position="1000"/>
    </location>
</feature>
<dbReference type="InterPro" id="IPR058062">
    <property type="entry name" value="SCO7613_C"/>
</dbReference>
<feature type="transmembrane region" description="Helical" evidence="3">
    <location>
        <begin position="1329"/>
        <end position="1347"/>
    </location>
</feature>
<evidence type="ECO:0000256" key="2">
    <source>
        <dbReference type="SAM" id="MobiDB-lite"/>
    </source>
</evidence>
<feature type="transmembrane region" description="Helical" evidence="3">
    <location>
        <begin position="678"/>
        <end position="697"/>
    </location>
</feature>
<feature type="transmembrane region" description="Helical" evidence="3">
    <location>
        <begin position="570"/>
        <end position="589"/>
    </location>
</feature>
<feature type="transmembrane region" description="Helical" evidence="3">
    <location>
        <begin position="139"/>
        <end position="162"/>
    </location>
</feature>
<feature type="transmembrane region" description="Helical" evidence="3">
    <location>
        <begin position="1422"/>
        <end position="1443"/>
    </location>
</feature>
<feature type="transmembrane region" description="Helical" evidence="3">
    <location>
        <begin position="1012"/>
        <end position="1031"/>
    </location>
</feature>
<feature type="transmembrane region" description="Helical" evidence="3">
    <location>
        <begin position="377"/>
        <end position="400"/>
    </location>
</feature>
<feature type="transmembrane region" description="Helical" evidence="3">
    <location>
        <begin position="317"/>
        <end position="336"/>
    </location>
</feature>
<feature type="transmembrane region" description="Helical" evidence="3">
    <location>
        <begin position="703"/>
        <end position="725"/>
    </location>
</feature>
<feature type="transmembrane region" description="Helical" evidence="3">
    <location>
        <begin position="620"/>
        <end position="644"/>
    </location>
</feature>
<name>A0A7W7RJD1_9ACTN</name>
<keyword evidence="3" id="KW-0472">Membrane</keyword>
<feature type="transmembrane region" description="Helical" evidence="3">
    <location>
        <begin position="1474"/>
        <end position="1494"/>
    </location>
</feature>
<feature type="compositionally biased region" description="Pro residues" evidence="2">
    <location>
        <begin position="86"/>
        <end position="98"/>
    </location>
</feature>
<feature type="transmembrane region" description="Helical" evidence="3">
    <location>
        <begin position="229"/>
        <end position="250"/>
    </location>
</feature>
<feature type="transmembrane region" description="Helical" evidence="3">
    <location>
        <begin position="1062"/>
        <end position="1083"/>
    </location>
</feature>
<feature type="transmembrane region" description="Helical" evidence="3">
    <location>
        <begin position="870"/>
        <end position="887"/>
    </location>
</feature>
<feature type="compositionally biased region" description="Polar residues" evidence="2">
    <location>
        <begin position="14"/>
        <end position="23"/>
    </location>
</feature>
<feature type="transmembrane region" description="Helical" evidence="3">
    <location>
        <begin position="1250"/>
        <end position="1270"/>
    </location>
</feature>
<feature type="transmembrane region" description="Helical" evidence="3">
    <location>
        <begin position="1381"/>
        <end position="1397"/>
    </location>
</feature>
<keyword evidence="3" id="KW-0812">Transmembrane</keyword>
<feature type="coiled-coil region" evidence="1">
    <location>
        <begin position="33"/>
        <end position="67"/>
    </location>
</feature>
<organism evidence="4 5">
    <name type="scientific">Lipingzhangella halophila</name>
    <dbReference type="NCBI Taxonomy" id="1783352"/>
    <lineage>
        <taxon>Bacteria</taxon>
        <taxon>Bacillati</taxon>
        <taxon>Actinomycetota</taxon>
        <taxon>Actinomycetes</taxon>
        <taxon>Streptosporangiales</taxon>
        <taxon>Nocardiopsidaceae</taxon>
        <taxon>Lipingzhangella</taxon>
    </lineage>
</organism>
<feature type="transmembrane region" description="Helical" evidence="3">
    <location>
        <begin position="348"/>
        <end position="365"/>
    </location>
</feature>